<keyword evidence="4 9" id="KW-0863">Zinc-finger</keyword>
<dbReference type="EMBL" id="JBGMDY010000001">
    <property type="protein sequence ID" value="KAL2346094.1"/>
    <property type="molecule type" value="Genomic_DNA"/>
</dbReference>
<comment type="subcellular location">
    <subcellularLocation>
        <location evidence="1">Nucleus</location>
    </subcellularLocation>
</comment>
<dbReference type="SMART" id="SM00336">
    <property type="entry name" value="BBOX"/>
    <property type="match status" value="2"/>
</dbReference>
<proteinExistence type="predicted"/>
<keyword evidence="13" id="KW-1185">Reference proteome</keyword>
<reference evidence="12 13" key="1">
    <citation type="submission" date="2024-08" db="EMBL/GenBank/DDBJ databases">
        <title>Insights into the chromosomal genome structure of Flemingia macrophylla.</title>
        <authorList>
            <person name="Ding Y."/>
            <person name="Zhao Y."/>
            <person name="Bi W."/>
            <person name="Wu M."/>
            <person name="Zhao G."/>
            <person name="Gong Y."/>
            <person name="Li W."/>
            <person name="Zhang P."/>
        </authorList>
    </citation>
    <scope>NUCLEOTIDE SEQUENCE [LARGE SCALE GENOMIC DNA]</scope>
    <source>
        <strain evidence="12">DYQJB</strain>
        <tissue evidence="12">Leaf</tissue>
    </source>
</reference>
<dbReference type="PROSITE" id="PS50119">
    <property type="entry name" value="ZF_BBOX"/>
    <property type="match status" value="2"/>
</dbReference>
<dbReference type="GO" id="GO:0006355">
    <property type="term" value="P:regulation of DNA-templated transcription"/>
    <property type="evidence" value="ECO:0007669"/>
    <property type="project" value="UniProtKB-ARBA"/>
</dbReference>
<evidence type="ECO:0000313" key="12">
    <source>
        <dbReference type="EMBL" id="KAL2346094.1"/>
    </source>
</evidence>
<sequence>MKILCDVCDKVEALVFCAADEAALCHSCDRTIHHANKLATKHARFSLNYPTSQHFPLCDICREKRAYVFCQEDRALLCRECDLPIHRANEHTQNHNRFLLTGVKLSGTCLDPVSSSSTDGSEARNARSKLNRPRSVSNENTSSSSKVEDNVVSDTGSVSTTTSSISEYLIETIPGYCFEDLLDASFAPNGFCKKQDYDHRWSFQEQDLQVRTCLFPSLVGV</sequence>
<feature type="domain" description="B box-type" evidence="11">
    <location>
        <begin position="1"/>
        <end position="47"/>
    </location>
</feature>
<dbReference type="GO" id="GO:0000976">
    <property type="term" value="F:transcription cis-regulatory region binding"/>
    <property type="evidence" value="ECO:0007669"/>
    <property type="project" value="UniProtKB-ARBA"/>
</dbReference>
<feature type="domain" description="B box-type" evidence="11">
    <location>
        <begin position="53"/>
        <end position="100"/>
    </location>
</feature>
<evidence type="ECO:0000256" key="9">
    <source>
        <dbReference type="PROSITE-ProRule" id="PRU00024"/>
    </source>
</evidence>
<evidence type="ECO:0000256" key="2">
    <source>
        <dbReference type="ARBA" id="ARBA00022723"/>
    </source>
</evidence>
<dbReference type="FunFam" id="3.30.160.60:FF:000856">
    <property type="entry name" value="B-box zinc finger protein 21"/>
    <property type="match status" value="1"/>
</dbReference>
<evidence type="ECO:0000256" key="8">
    <source>
        <dbReference type="ARBA" id="ARBA00023242"/>
    </source>
</evidence>
<evidence type="ECO:0000256" key="1">
    <source>
        <dbReference type="ARBA" id="ARBA00004123"/>
    </source>
</evidence>
<keyword evidence="7" id="KW-0804">Transcription</keyword>
<feature type="region of interest" description="Disordered" evidence="10">
    <location>
        <begin position="113"/>
        <end position="159"/>
    </location>
</feature>
<comment type="caution">
    <text evidence="12">The sequence shown here is derived from an EMBL/GenBank/DDBJ whole genome shotgun (WGS) entry which is preliminary data.</text>
</comment>
<dbReference type="PANTHER" id="PTHR31832">
    <property type="entry name" value="B-BOX ZINC FINGER PROTEIN 22"/>
    <property type="match status" value="1"/>
</dbReference>
<accession>A0ABD1NDD0</accession>
<keyword evidence="8" id="KW-0539">Nucleus</keyword>
<evidence type="ECO:0000256" key="10">
    <source>
        <dbReference type="SAM" id="MobiDB-lite"/>
    </source>
</evidence>
<dbReference type="PANTHER" id="PTHR31832:SF87">
    <property type="entry name" value="B-BOX ZINC FINGER PROTEIN 20"/>
    <property type="match status" value="1"/>
</dbReference>
<dbReference type="InterPro" id="IPR000315">
    <property type="entry name" value="Znf_B-box"/>
</dbReference>
<evidence type="ECO:0000313" key="13">
    <source>
        <dbReference type="Proteomes" id="UP001603857"/>
    </source>
</evidence>
<name>A0ABD1NDD0_9FABA</name>
<protein>
    <recommendedName>
        <fullName evidence="11">B box-type domain-containing protein</fullName>
    </recommendedName>
</protein>
<evidence type="ECO:0000259" key="11">
    <source>
        <dbReference type="PROSITE" id="PS50119"/>
    </source>
</evidence>
<dbReference type="GO" id="GO:0005634">
    <property type="term" value="C:nucleus"/>
    <property type="evidence" value="ECO:0007669"/>
    <property type="project" value="UniProtKB-SubCell"/>
</dbReference>
<dbReference type="InterPro" id="IPR051979">
    <property type="entry name" value="B-box_zinc_finger"/>
</dbReference>
<dbReference type="AlphaFoldDB" id="A0ABD1NDD0"/>
<evidence type="ECO:0000256" key="3">
    <source>
        <dbReference type="ARBA" id="ARBA00022737"/>
    </source>
</evidence>
<evidence type="ECO:0000256" key="7">
    <source>
        <dbReference type="ARBA" id="ARBA00023163"/>
    </source>
</evidence>
<evidence type="ECO:0000256" key="4">
    <source>
        <dbReference type="ARBA" id="ARBA00022771"/>
    </source>
</evidence>
<dbReference type="Gene3D" id="3.30.160.60">
    <property type="entry name" value="Classic Zinc Finger"/>
    <property type="match status" value="1"/>
</dbReference>
<keyword evidence="2" id="KW-0479">Metal-binding</keyword>
<evidence type="ECO:0000256" key="6">
    <source>
        <dbReference type="ARBA" id="ARBA00023015"/>
    </source>
</evidence>
<gene>
    <name evidence="12" type="ORF">Fmac_000094</name>
</gene>
<dbReference type="InterPro" id="IPR049808">
    <property type="entry name" value="CONSTANS-like_Bbox1"/>
</dbReference>
<keyword evidence="3" id="KW-0677">Repeat</keyword>
<dbReference type="Proteomes" id="UP001603857">
    <property type="component" value="Unassembled WGS sequence"/>
</dbReference>
<evidence type="ECO:0000256" key="5">
    <source>
        <dbReference type="ARBA" id="ARBA00022833"/>
    </source>
</evidence>
<organism evidence="12 13">
    <name type="scientific">Flemingia macrophylla</name>
    <dbReference type="NCBI Taxonomy" id="520843"/>
    <lineage>
        <taxon>Eukaryota</taxon>
        <taxon>Viridiplantae</taxon>
        <taxon>Streptophyta</taxon>
        <taxon>Embryophyta</taxon>
        <taxon>Tracheophyta</taxon>
        <taxon>Spermatophyta</taxon>
        <taxon>Magnoliopsida</taxon>
        <taxon>eudicotyledons</taxon>
        <taxon>Gunneridae</taxon>
        <taxon>Pentapetalae</taxon>
        <taxon>rosids</taxon>
        <taxon>fabids</taxon>
        <taxon>Fabales</taxon>
        <taxon>Fabaceae</taxon>
        <taxon>Papilionoideae</taxon>
        <taxon>50 kb inversion clade</taxon>
        <taxon>NPAAA clade</taxon>
        <taxon>indigoferoid/millettioid clade</taxon>
        <taxon>Phaseoleae</taxon>
        <taxon>Flemingia</taxon>
    </lineage>
</organism>
<dbReference type="Pfam" id="PF00643">
    <property type="entry name" value="zf-B_box"/>
    <property type="match status" value="1"/>
</dbReference>
<keyword evidence="6" id="KW-0805">Transcription regulation</keyword>
<keyword evidence="5" id="KW-0862">Zinc</keyword>
<dbReference type="GO" id="GO:0008270">
    <property type="term" value="F:zinc ion binding"/>
    <property type="evidence" value="ECO:0007669"/>
    <property type="project" value="UniProtKB-KW"/>
</dbReference>
<feature type="compositionally biased region" description="Low complexity" evidence="10">
    <location>
        <begin position="135"/>
        <end position="145"/>
    </location>
</feature>
<dbReference type="CDD" id="cd19821">
    <property type="entry name" value="Bbox1_BBX-like"/>
    <property type="match status" value="2"/>
</dbReference>